<dbReference type="InterPro" id="IPR033379">
    <property type="entry name" value="Acid_Pase_AS"/>
</dbReference>
<dbReference type="EMBL" id="BDRX01000001">
    <property type="protein sequence ID" value="GBF87361.1"/>
    <property type="molecule type" value="Genomic_DNA"/>
</dbReference>
<reference evidence="4 5" key="1">
    <citation type="journal article" date="2018" name="Sci. Rep.">
        <title>Raphidocelis subcapitata (=Pseudokirchneriella subcapitata) provides an insight into genome evolution and environmental adaptations in the Sphaeropleales.</title>
        <authorList>
            <person name="Suzuki S."/>
            <person name="Yamaguchi H."/>
            <person name="Nakajima N."/>
            <person name="Kawachi M."/>
        </authorList>
    </citation>
    <scope>NUCLEOTIDE SEQUENCE [LARGE SCALE GENOMIC DNA]</scope>
    <source>
        <strain evidence="4 5">NIES-35</strain>
    </source>
</reference>
<name>A0A2V0NJH2_9CHLO</name>
<dbReference type="PANTHER" id="PTHR11567">
    <property type="entry name" value="ACID PHOSPHATASE-RELATED"/>
    <property type="match status" value="1"/>
</dbReference>
<evidence type="ECO:0000256" key="3">
    <source>
        <dbReference type="SAM" id="SignalP"/>
    </source>
</evidence>
<sequence length="551" mass="56685">MAPWHGAAGRARCAALLLIVAAGAAAAAAAAASGPGPGPGARVVSAQVVFRHGARTPLSTVFYGDVEWACDEAYPGADLNLTSPSGGAPPPLVDAADAPRLPGGCREGTLTQRGYRMALDLGAALRRRYVQQLRLLPEAAPPRRGAGAGAGAAEGLVVAHTTGYRRTVATLKGVLTGLFPDAPGPFHATLTEEREAYMYPSPRACGAISPVVQRLTQSADARESAAPQAPVARAREALGLPDDDPQQGGGAGPGPFKWYRLRDALACLLAERPEARPEGLDEGLWQLIQRRANDWETSIYAPGPWNCGAGDEEDCRRVIDFSIGPLLWRIVENMREAAAAAAAGADGWAGGGAAAAGPPPKAQPRLRLFSAHDTTVAPALAALGFEARDWPAFTANLAFELWLDGGGGSGGGGGGGGEPEEQQAHGAEGASEAAHALTAWVLVRYGGEPLPLRRSRAGAAPGAAAQAQPLDPHEHWRRVLQEQPREAQHLLADAGGGCGGDGDAGGADGGLDAGWITLDDLQERLRPFSLSDAAKEEACWPHGAGGPSGAR</sequence>
<organism evidence="4 5">
    <name type="scientific">Raphidocelis subcapitata</name>
    <dbReference type="NCBI Taxonomy" id="307507"/>
    <lineage>
        <taxon>Eukaryota</taxon>
        <taxon>Viridiplantae</taxon>
        <taxon>Chlorophyta</taxon>
        <taxon>core chlorophytes</taxon>
        <taxon>Chlorophyceae</taxon>
        <taxon>CS clade</taxon>
        <taxon>Sphaeropleales</taxon>
        <taxon>Selenastraceae</taxon>
        <taxon>Raphidocelis</taxon>
    </lineage>
</organism>
<dbReference type="PANTHER" id="PTHR11567:SF207">
    <property type="entry name" value="LYSOPHOSPHATIDIC ACID PHOSPHATASE TYPE 6"/>
    <property type="match status" value="1"/>
</dbReference>
<proteinExistence type="inferred from homology"/>
<feature type="compositionally biased region" description="Gly residues" evidence="2">
    <location>
        <begin position="408"/>
        <end position="417"/>
    </location>
</feature>
<feature type="region of interest" description="Disordered" evidence="2">
    <location>
        <begin position="408"/>
        <end position="431"/>
    </location>
</feature>
<dbReference type="Pfam" id="PF00328">
    <property type="entry name" value="His_Phos_2"/>
    <property type="match status" value="1"/>
</dbReference>
<dbReference type="STRING" id="307507.A0A2V0NJH2"/>
<dbReference type="InterPro" id="IPR000560">
    <property type="entry name" value="His_Pase_clade-2"/>
</dbReference>
<gene>
    <name evidence="4" type="ORF">Rsub_00072</name>
</gene>
<dbReference type="InterPro" id="IPR029033">
    <property type="entry name" value="His_PPase_superfam"/>
</dbReference>
<protein>
    <recommendedName>
        <fullName evidence="6">Lysophosphatidic acid phosphatase type 6</fullName>
    </recommendedName>
</protein>
<dbReference type="SUPFAM" id="SSF53254">
    <property type="entry name" value="Phosphoglycerate mutase-like"/>
    <property type="match status" value="1"/>
</dbReference>
<accession>A0A2V0NJH2</accession>
<feature type="chain" id="PRO_5015912694" description="Lysophosphatidic acid phosphatase type 6" evidence="3">
    <location>
        <begin position="30"/>
        <end position="551"/>
    </location>
</feature>
<dbReference type="PROSITE" id="PS00616">
    <property type="entry name" value="HIS_ACID_PHOSPHAT_1"/>
    <property type="match status" value="1"/>
</dbReference>
<evidence type="ECO:0000256" key="1">
    <source>
        <dbReference type="ARBA" id="ARBA00005375"/>
    </source>
</evidence>
<evidence type="ECO:0000313" key="4">
    <source>
        <dbReference type="EMBL" id="GBF87361.1"/>
    </source>
</evidence>
<feature type="region of interest" description="Disordered" evidence="2">
    <location>
        <begin position="532"/>
        <end position="551"/>
    </location>
</feature>
<dbReference type="Gene3D" id="3.40.50.1240">
    <property type="entry name" value="Phosphoglycerate mutase-like"/>
    <property type="match status" value="1"/>
</dbReference>
<dbReference type="GO" id="GO:0016791">
    <property type="term" value="F:phosphatase activity"/>
    <property type="evidence" value="ECO:0007669"/>
    <property type="project" value="TreeGrafter"/>
</dbReference>
<dbReference type="CDD" id="cd07061">
    <property type="entry name" value="HP_HAP_like"/>
    <property type="match status" value="1"/>
</dbReference>
<evidence type="ECO:0000313" key="5">
    <source>
        <dbReference type="Proteomes" id="UP000247498"/>
    </source>
</evidence>
<feature type="signal peptide" evidence="3">
    <location>
        <begin position="1"/>
        <end position="29"/>
    </location>
</feature>
<dbReference type="OrthoDB" id="10257284at2759"/>
<comment type="caution">
    <text evidence="4">The sequence shown here is derived from an EMBL/GenBank/DDBJ whole genome shotgun (WGS) entry which is preliminary data.</text>
</comment>
<keyword evidence="3" id="KW-0732">Signal</keyword>
<keyword evidence="5" id="KW-1185">Reference proteome</keyword>
<dbReference type="InParanoid" id="A0A2V0NJH2"/>
<dbReference type="AlphaFoldDB" id="A0A2V0NJH2"/>
<evidence type="ECO:0000256" key="2">
    <source>
        <dbReference type="SAM" id="MobiDB-lite"/>
    </source>
</evidence>
<comment type="similarity">
    <text evidence="1">Belongs to the histidine acid phosphatase family.</text>
</comment>
<dbReference type="Proteomes" id="UP000247498">
    <property type="component" value="Unassembled WGS sequence"/>
</dbReference>
<evidence type="ECO:0008006" key="6">
    <source>
        <dbReference type="Google" id="ProtNLM"/>
    </source>
</evidence>
<dbReference type="InterPro" id="IPR050645">
    <property type="entry name" value="Histidine_acid_phosphatase"/>
</dbReference>